<feature type="compositionally biased region" description="Basic residues" evidence="1">
    <location>
        <begin position="464"/>
        <end position="473"/>
    </location>
</feature>
<reference evidence="2" key="1">
    <citation type="submission" date="2022-03" db="EMBL/GenBank/DDBJ databases">
        <authorList>
            <person name="Martin C."/>
        </authorList>
    </citation>
    <scope>NUCLEOTIDE SEQUENCE</scope>
</reference>
<accession>A0A8S4Q740</accession>
<name>A0A8S4Q740_OWEFU</name>
<feature type="non-terminal residue" evidence="2">
    <location>
        <position position="1"/>
    </location>
</feature>
<protein>
    <submittedName>
        <fullName evidence="2">Uncharacterized protein</fullName>
    </submittedName>
</protein>
<gene>
    <name evidence="2" type="ORF">OFUS_LOCUS25730</name>
</gene>
<dbReference type="Proteomes" id="UP000749559">
    <property type="component" value="Unassembled WGS sequence"/>
</dbReference>
<dbReference type="EMBL" id="CAIIXF020000012">
    <property type="protein sequence ID" value="CAH1802003.1"/>
    <property type="molecule type" value="Genomic_DNA"/>
</dbReference>
<evidence type="ECO:0000313" key="3">
    <source>
        <dbReference type="Proteomes" id="UP000749559"/>
    </source>
</evidence>
<keyword evidence="3" id="KW-1185">Reference proteome</keyword>
<feature type="region of interest" description="Disordered" evidence="1">
    <location>
        <begin position="435"/>
        <end position="473"/>
    </location>
</feature>
<sequence length="473" mass="53155">IGRKINRQMFTHTASNDIALMGVLVTALPNPLPRISKPLPSIPNERKTEDGTTAIKNDESTISEGVRSAIDDYFAKQELVNEFQRANRGIKITYRHPASLPDIPYRYKRYTKEKLPAGGLDTKDKTTVHDTELKEKHITPTDSYTTLETSNPTGIISSSIKPNPILDLSSERLDIENSQSFNKSDFNLILDNSNLDMIESNSKNNIESNIVELENIDTTSINKMETESANKIPKLTVSLTPLKIAEDSITQNNDTLAQVETDKPPRPSRLTLSPISTRRANKMVSTVDFIKTDQLKLPQMDIQTPRSIKGTFNLRASTSSESSFQDLVHEDMTNVATPFRPASDPGRTLPPLNFQSTLREDDHKMVQGDKDWFKVLSDQELTEKITLKMCEDPVSYDTFANTRISPRGADVSKHRDETTDITNTVQSNVGFIRTKKGNKRPKKGVFPIFDQNPNGPLQRVGEKTRKRQKKKSA</sequence>
<evidence type="ECO:0000313" key="2">
    <source>
        <dbReference type="EMBL" id="CAH1802003.1"/>
    </source>
</evidence>
<comment type="caution">
    <text evidence="2">The sequence shown here is derived from an EMBL/GenBank/DDBJ whole genome shotgun (WGS) entry which is preliminary data.</text>
</comment>
<proteinExistence type="predicted"/>
<organism evidence="2 3">
    <name type="scientific">Owenia fusiformis</name>
    <name type="common">Polychaete worm</name>
    <dbReference type="NCBI Taxonomy" id="6347"/>
    <lineage>
        <taxon>Eukaryota</taxon>
        <taxon>Metazoa</taxon>
        <taxon>Spiralia</taxon>
        <taxon>Lophotrochozoa</taxon>
        <taxon>Annelida</taxon>
        <taxon>Polychaeta</taxon>
        <taxon>Sedentaria</taxon>
        <taxon>Canalipalpata</taxon>
        <taxon>Sabellida</taxon>
        <taxon>Oweniida</taxon>
        <taxon>Oweniidae</taxon>
        <taxon>Owenia</taxon>
    </lineage>
</organism>
<evidence type="ECO:0000256" key="1">
    <source>
        <dbReference type="SAM" id="MobiDB-lite"/>
    </source>
</evidence>
<dbReference type="AlphaFoldDB" id="A0A8S4Q740"/>